<evidence type="ECO:0000313" key="3">
    <source>
        <dbReference type="Proteomes" id="UP001149140"/>
    </source>
</evidence>
<evidence type="ECO:0000313" key="2">
    <source>
        <dbReference type="EMBL" id="MDA0165347.1"/>
    </source>
</evidence>
<proteinExistence type="predicted"/>
<dbReference type="RefSeq" id="WP_270044604.1">
    <property type="nucleotide sequence ID" value="NZ_JAPDOD010000045.1"/>
</dbReference>
<dbReference type="Proteomes" id="UP001149140">
    <property type="component" value="Unassembled WGS sequence"/>
</dbReference>
<reference evidence="2" key="1">
    <citation type="submission" date="2022-10" db="EMBL/GenBank/DDBJ databases">
        <title>The WGS of Solirubrobacter ginsenosidimutans DSM 21036.</title>
        <authorList>
            <person name="Jiang Z."/>
        </authorList>
    </citation>
    <scope>NUCLEOTIDE SEQUENCE</scope>
    <source>
        <strain evidence="2">DSM 21036</strain>
    </source>
</reference>
<keyword evidence="1" id="KW-0472">Membrane</keyword>
<feature type="transmembrane region" description="Helical" evidence="1">
    <location>
        <begin position="93"/>
        <end position="113"/>
    </location>
</feature>
<gene>
    <name evidence="2" type="ORF">OM076_34075</name>
</gene>
<organism evidence="2 3">
    <name type="scientific">Solirubrobacter ginsenosidimutans</name>
    <dbReference type="NCBI Taxonomy" id="490573"/>
    <lineage>
        <taxon>Bacteria</taxon>
        <taxon>Bacillati</taxon>
        <taxon>Actinomycetota</taxon>
        <taxon>Thermoleophilia</taxon>
        <taxon>Solirubrobacterales</taxon>
        <taxon>Solirubrobacteraceae</taxon>
        <taxon>Solirubrobacter</taxon>
    </lineage>
</organism>
<keyword evidence="1" id="KW-0812">Transmembrane</keyword>
<comment type="caution">
    <text evidence="2">The sequence shown here is derived from an EMBL/GenBank/DDBJ whole genome shotgun (WGS) entry which is preliminary data.</text>
</comment>
<feature type="transmembrane region" description="Helical" evidence="1">
    <location>
        <begin position="64"/>
        <end position="87"/>
    </location>
</feature>
<keyword evidence="3" id="KW-1185">Reference proteome</keyword>
<sequence>MWALLLPVALVGFTLLTSACGVAMRKRKRPWLSGWLAMLAVIAMGAFLVIPLHAHDPNVSSGAFVWSIVLATVGLGVLPVVAFYSLGYWLADWLVVGIAACVLALPLAPYLLFGLIWTIAASGCPPDAYECPF</sequence>
<protein>
    <submittedName>
        <fullName evidence="2">Uncharacterized protein</fullName>
    </submittedName>
</protein>
<keyword evidence="1" id="KW-1133">Transmembrane helix</keyword>
<name>A0A9X3S590_9ACTN</name>
<feature type="transmembrane region" description="Helical" evidence="1">
    <location>
        <begin position="31"/>
        <end position="52"/>
    </location>
</feature>
<dbReference type="AlphaFoldDB" id="A0A9X3S590"/>
<accession>A0A9X3S590</accession>
<dbReference type="EMBL" id="JAPDOD010000045">
    <property type="protein sequence ID" value="MDA0165347.1"/>
    <property type="molecule type" value="Genomic_DNA"/>
</dbReference>
<evidence type="ECO:0000256" key="1">
    <source>
        <dbReference type="SAM" id="Phobius"/>
    </source>
</evidence>